<organism evidence="1">
    <name type="scientific">viral metagenome</name>
    <dbReference type="NCBI Taxonomy" id="1070528"/>
    <lineage>
        <taxon>unclassified sequences</taxon>
        <taxon>metagenomes</taxon>
        <taxon>organismal metagenomes</taxon>
    </lineage>
</organism>
<protein>
    <submittedName>
        <fullName evidence="1">Uncharacterized protein</fullName>
    </submittedName>
</protein>
<reference evidence="1" key="1">
    <citation type="journal article" date="2020" name="Nature">
        <title>Giant virus diversity and host interactions through global metagenomics.</title>
        <authorList>
            <person name="Schulz F."/>
            <person name="Roux S."/>
            <person name="Paez-Espino D."/>
            <person name="Jungbluth S."/>
            <person name="Walsh D.A."/>
            <person name="Denef V.J."/>
            <person name="McMahon K.D."/>
            <person name="Konstantinidis K.T."/>
            <person name="Eloe-Fadrosh E.A."/>
            <person name="Kyrpides N.C."/>
            <person name="Woyke T."/>
        </authorList>
    </citation>
    <scope>NUCLEOTIDE SEQUENCE</scope>
    <source>
        <strain evidence="1">GVMAG-M-3300023179-103</strain>
    </source>
</reference>
<name>A0A6C0E0X9_9ZZZZ</name>
<evidence type="ECO:0000313" key="1">
    <source>
        <dbReference type="EMBL" id="QHT21949.1"/>
    </source>
</evidence>
<sequence>MALREITPAPGNRKFSGSKSLAHWQKYELYLQDIRLVPVKIVCCRGCEEHAYMVCSGCDYHDLNHRAGCVNSRCVPLMVPTSICVKCSRPPPPPPIVYY</sequence>
<dbReference type="EMBL" id="MN739699">
    <property type="protein sequence ID" value="QHT21949.1"/>
    <property type="molecule type" value="Genomic_DNA"/>
</dbReference>
<accession>A0A6C0E0X9</accession>
<proteinExistence type="predicted"/>
<dbReference type="AlphaFoldDB" id="A0A6C0E0X9"/>